<dbReference type="EMBL" id="OOIL02000449">
    <property type="protein sequence ID" value="VFQ64936.1"/>
    <property type="molecule type" value="Genomic_DNA"/>
</dbReference>
<dbReference type="AlphaFoldDB" id="A0A484KS90"/>
<gene>
    <name evidence="1" type="ORF">CCAM_LOCUS6712</name>
</gene>
<evidence type="ECO:0000313" key="1">
    <source>
        <dbReference type="EMBL" id="VFQ64936.1"/>
    </source>
</evidence>
<keyword evidence="2" id="KW-1185">Reference proteome</keyword>
<protein>
    <submittedName>
        <fullName evidence="1">Uncharacterized protein</fullName>
    </submittedName>
</protein>
<name>A0A484KS90_9ASTE</name>
<evidence type="ECO:0000313" key="2">
    <source>
        <dbReference type="Proteomes" id="UP000595140"/>
    </source>
</evidence>
<accession>A0A484KS90</accession>
<dbReference type="Proteomes" id="UP000595140">
    <property type="component" value="Unassembled WGS sequence"/>
</dbReference>
<organism evidence="1 2">
    <name type="scientific">Cuscuta campestris</name>
    <dbReference type="NCBI Taxonomy" id="132261"/>
    <lineage>
        <taxon>Eukaryota</taxon>
        <taxon>Viridiplantae</taxon>
        <taxon>Streptophyta</taxon>
        <taxon>Embryophyta</taxon>
        <taxon>Tracheophyta</taxon>
        <taxon>Spermatophyta</taxon>
        <taxon>Magnoliopsida</taxon>
        <taxon>eudicotyledons</taxon>
        <taxon>Gunneridae</taxon>
        <taxon>Pentapetalae</taxon>
        <taxon>asterids</taxon>
        <taxon>lamiids</taxon>
        <taxon>Solanales</taxon>
        <taxon>Convolvulaceae</taxon>
        <taxon>Cuscuteae</taxon>
        <taxon>Cuscuta</taxon>
        <taxon>Cuscuta subgen. Grammica</taxon>
        <taxon>Cuscuta sect. Cleistogrammica</taxon>
    </lineage>
</organism>
<sequence>MKAYGTTSELVPRLFGDACQIPRGHSCRRPRGGVCMAEWGHFGVKLSSLTMVDNFLYLRLGPWLAYGDYGKNNLTLAFVGCNR</sequence>
<reference evidence="1 2" key="1">
    <citation type="submission" date="2018-04" db="EMBL/GenBank/DDBJ databases">
        <authorList>
            <person name="Vogel A."/>
        </authorList>
    </citation>
    <scope>NUCLEOTIDE SEQUENCE [LARGE SCALE GENOMIC DNA]</scope>
</reference>
<proteinExistence type="predicted"/>